<evidence type="ECO:0000313" key="4">
    <source>
        <dbReference type="Proteomes" id="UP001432075"/>
    </source>
</evidence>
<gene>
    <name evidence="3" type="ORF">OHU17_36830</name>
</gene>
<evidence type="ECO:0000313" key="3">
    <source>
        <dbReference type="EMBL" id="WUO51426.1"/>
    </source>
</evidence>
<protein>
    <submittedName>
        <fullName evidence="3">Uncharacterized protein</fullName>
    </submittedName>
</protein>
<feature type="transmembrane region" description="Helical" evidence="1">
    <location>
        <begin position="266"/>
        <end position="285"/>
    </location>
</feature>
<keyword evidence="1" id="KW-0812">Transmembrane</keyword>
<keyword evidence="4" id="KW-1185">Reference proteome</keyword>
<reference evidence="3" key="1">
    <citation type="submission" date="2022-10" db="EMBL/GenBank/DDBJ databases">
        <title>The complete genomes of actinobacterial strains from the NBC collection.</title>
        <authorList>
            <person name="Joergensen T.S."/>
            <person name="Alvarez Arevalo M."/>
            <person name="Sterndorff E.B."/>
            <person name="Faurdal D."/>
            <person name="Vuksanovic O."/>
            <person name="Mourched A.-S."/>
            <person name="Charusanti P."/>
            <person name="Shaw S."/>
            <person name="Blin K."/>
            <person name="Weber T."/>
        </authorList>
    </citation>
    <scope>NUCLEOTIDE SEQUENCE</scope>
    <source>
        <strain evidence="3">NBC_00283</strain>
        <plasmid evidence="3">unnamed1</plasmid>
    </source>
</reference>
<keyword evidence="3" id="KW-0614">Plasmid</keyword>
<accession>A0ABZ1RYI5</accession>
<geneLocation type="plasmid" evidence="3 4">
    <name>unnamed1</name>
</geneLocation>
<dbReference type="EMBL" id="CP108058">
    <property type="protein sequence ID" value="WUO51426.1"/>
    <property type="molecule type" value="Genomic_DNA"/>
</dbReference>
<feature type="chain" id="PRO_5046409715" evidence="2">
    <location>
        <begin position="31"/>
        <end position="299"/>
    </location>
</feature>
<evidence type="ECO:0000256" key="2">
    <source>
        <dbReference type="SAM" id="SignalP"/>
    </source>
</evidence>
<keyword evidence="1" id="KW-1133">Transmembrane helix</keyword>
<evidence type="ECO:0000256" key="1">
    <source>
        <dbReference type="SAM" id="Phobius"/>
    </source>
</evidence>
<sequence>MVHRFHRIAGIAVLTVVAVLPLVDPAPAVAADAVPVARTAVAGPSPSSGPRLVFRGDGQQPVEQGDEFRITVLDMPAGWDEVSVASPALVEPVRLVPRSEGATESDPDRYQAGATVRMDVDPGTYSLVATSHGRVVTSAELKVSPYGPARIGRFGVWQEETVLGDPVRPGSRVNVLLGDAHPLPGEDVLVAKSPAFTRDVKIRRDGPEDPACKCDDGSILFTGHTTLRDDLPVGTYPLTVASHDGRETHTTRITVAGEPVTPSRSWALWGAPAVLAVLCGAGIALRLRLRLRRKNAGPA</sequence>
<proteinExistence type="predicted"/>
<keyword evidence="1" id="KW-0472">Membrane</keyword>
<keyword evidence="2" id="KW-0732">Signal</keyword>
<organism evidence="3 4">
    <name type="scientific">Streptomyces goshikiensis</name>
    <dbReference type="NCBI Taxonomy" id="1942"/>
    <lineage>
        <taxon>Bacteria</taxon>
        <taxon>Bacillati</taxon>
        <taxon>Actinomycetota</taxon>
        <taxon>Actinomycetes</taxon>
        <taxon>Kitasatosporales</taxon>
        <taxon>Streptomycetaceae</taxon>
        <taxon>Streptomyces</taxon>
    </lineage>
</organism>
<dbReference type="Proteomes" id="UP001432075">
    <property type="component" value="Plasmid unnamed1"/>
</dbReference>
<name>A0ABZ1RYI5_9ACTN</name>
<feature type="signal peptide" evidence="2">
    <location>
        <begin position="1"/>
        <end position="30"/>
    </location>
</feature>